<organism evidence="4 5">
    <name type="scientific">Saccharomonospora marina XMU15</name>
    <dbReference type="NCBI Taxonomy" id="882083"/>
    <lineage>
        <taxon>Bacteria</taxon>
        <taxon>Bacillati</taxon>
        <taxon>Actinomycetota</taxon>
        <taxon>Actinomycetes</taxon>
        <taxon>Pseudonocardiales</taxon>
        <taxon>Pseudonocardiaceae</taxon>
        <taxon>Saccharomonospora</taxon>
    </lineage>
</organism>
<feature type="region of interest" description="Disordered" evidence="2">
    <location>
        <begin position="434"/>
        <end position="459"/>
    </location>
</feature>
<evidence type="ECO:0000313" key="4">
    <source>
        <dbReference type="EMBL" id="EHR48907.1"/>
    </source>
</evidence>
<dbReference type="HOGENOM" id="CLU_613446_0_0_11"/>
<dbReference type="OrthoDB" id="4328186at2"/>
<protein>
    <recommendedName>
        <fullName evidence="6">Exopolysaccharide biosynthesis protein</fullName>
    </recommendedName>
</protein>
<evidence type="ECO:0000256" key="1">
    <source>
        <dbReference type="SAM" id="Coils"/>
    </source>
</evidence>
<evidence type="ECO:0008006" key="6">
    <source>
        <dbReference type="Google" id="ProtNLM"/>
    </source>
</evidence>
<name>H5X596_9PSEU</name>
<dbReference type="InterPro" id="IPR050445">
    <property type="entry name" value="Bact_polysacc_biosynth/exp"/>
</dbReference>
<keyword evidence="5" id="KW-1185">Reference proteome</keyword>
<dbReference type="AlphaFoldDB" id="H5X596"/>
<dbReference type="PANTHER" id="PTHR32309">
    <property type="entry name" value="TYROSINE-PROTEIN KINASE"/>
    <property type="match status" value="1"/>
</dbReference>
<reference evidence="4 5" key="1">
    <citation type="journal article" date="2012" name="Stand. Genomic Sci.">
        <title>Genome sequence of the ocean sediment bacterium Saccharomonospora marina type strain (XMU15(T)).</title>
        <authorList>
            <person name="Klenk H.P."/>
            <person name="Lu M."/>
            <person name="Lucas S."/>
            <person name="Lapidus A."/>
            <person name="Copeland A."/>
            <person name="Pitluck S."/>
            <person name="Goodwin L.A."/>
            <person name="Han C."/>
            <person name="Tapia R."/>
            <person name="Brambilla E.M."/>
            <person name="Potter G."/>
            <person name="Land M."/>
            <person name="Ivanova N."/>
            <person name="Rohde M."/>
            <person name="Goker M."/>
            <person name="Detter J.C."/>
            <person name="Li W.J."/>
            <person name="Kyrpides N.C."/>
            <person name="Woyke T."/>
        </authorList>
    </citation>
    <scope>NUCLEOTIDE SEQUENCE [LARGE SCALE GENOMIC DNA]</scope>
    <source>
        <strain evidence="4 5">XMU15</strain>
    </source>
</reference>
<dbReference type="Proteomes" id="UP000004926">
    <property type="component" value="Chromosome"/>
</dbReference>
<evidence type="ECO:0000256" key="3">
    <source>
        <dbReference type="SAM" id="Phobius"/>
    </source>
</evidence>
<keyword evidence="3" id="KW-0812">Transmembrane</keyword>
<dbReference type="EMBL" id="CM001439">
    <property type="protein sequence ID" value="EHR48907.1"/>
    <property type="molecule type" value="Genomic_DNA"/>
</dbReference>
<sequence length="459" mass="47700">MSEDFLRLSVVGRILRGRWRLLVVLAVLGALVGAAASLVFSPGYRTSSNVLLQGPRENAELLTEAQIATSSVVLERAATALDWGVAGAELADDVTAEVVDGNVIEISGTANTPQRARELADIVAEQYVTFSAQLVSSSADASAQVMRERREALRQQVAMTNERITELHSAMTSDVTVESVQARTELEGLRTALAQAMNELNQAEAATGRANLVVMGPAVLPASPAPPTLVQLTAGGAVLFFLLGLFGHLAAARADRRLDSEPEIAAALGAPVVASVDVPDQREAAGTRRYGRLLRGLLGTKRPWAPPPPVRPRGGEQDGVYRRALARLRGGSNSPEHLLAVAADDDPRARAAAGRLVTAAAQPQGRRTAVGLVEVSATRPAVPGMAERAGRARVVVVVSAGTRTAWELVGIASACAEAGLDVAGVVVAHSAVFPGRQPKPGPPRDAGVAVGDEAMAGSS</sequence>
<proteinExistence type="predicted"/>
<feature type="transmembrane region" description="Helical" evidence="3">
    <location>
        <begin position="21"/>
        <end position="40"/>
    </location>
</feature>
<dbReference type="RefSeq" id="WP_009152297.1">
    <property type="nucleotide sequence ID" value="NZ_CM001439.1"/>
</dbReference>
<dbReference type="PANTHER" id="PTHR32309:SF31">
    <property type="entry name" value="CAPSULAR EXOPOLYSACCHARIDE FAMILY"/>
    <property type="match status" value="1"/>
</dbReference>
<evidence type="ECO:0000313" key="5">
    <source>
        <dbReference type="Proteomes" id="UP000004926"/>
    </source>
</evidence>
<evidence type="ECO:0000256" key="2">
    <source>
        <dbReference type="SAM" id="MobiDB-lite"/>
    </source>
</evidence>
<dbReference type="STRING" id="882083.SacmaDRAFT_0606"/>
<keyword evidence="1" id="KW-0175">Coiled coil</keyword>
<keyword evidence="3" id="KW-1133">Transmembrane helix</keyword>
<accession>H5X596</accession>
<dbReference type="eggNOG" id="COG3206">
    <property type="taxonomic scope" value="Bacteria"/>
</dbReference>
<feature type="coiled-coil region" evidence="1">
    <location>
        <begin position="143"/>
        <end position="206"/>
    </location>
</feature>
<gene>
    <name evidence="4" type="ORF">SacmaDRAFT_0606</name>
</gene>
<keyword evidence="3" id="KW-0472">Membrane</keyword>